<dbReference type="Gene3D" id="3.80.10.10">
    <property type="entry name" value="Ribonuclease Inhibitor"/>
    <property type="match status" value="2"/>
</dbReference>
<evidence type="ECO:0000313" key="1">
    <source>
        <dbReference type="EMBL" id="PCH36550.1"/>
    </source>
</evidence>
<dbReference type="OMA" id="TLNHVEL"/>
<dbReference type="AlphaFoldDB" id="A0A2H3J2R7"/>
<dbReference type="SUPFAM" id="SSF52047">
    <property type="entry name" value="RNI-like"/>
    <property type="match status" value="2"/>
</dbReference>
<dbReference type="PANTHER" id="PTHR31639">
    <property type="entry name" value="F-BOX PROTEIN-LIKE"/>
    <property type="match status" value="1"/>
</dbReference>
<dbReference type="InterPro" id="IPR032675">
    <property type="entry name" value="LRR_dom_sf"/>
</dbReference>
<protein>
    <submittedName>
        <fullName evidence="1">RNI-like protein</fullName>
    </submittedName>
</protein>
<dbReference type="EMBL" id="KB467887">
    <property type="protein sequence ID" value="PCH36550.1"/>
    <property type="molecule type" value="Genomic_DNA"/>
</dbReference>
<reference evidence="1 2" key="1">
    <citation type="journal article" date="2012" name="Science">
        <title>The Paleozoic origin of enzymatic lignin decomposition reconstructed from 31 fungal genomes.</title>
        <authorList>
            <person name="Floudas D."/>
            <person name="Binder M."/>
            <person name="Riley R."/>
            <person name="Barry K."/>
            <person name="Blanchette R.A."/>
            <person name="Henrissat B."/>
            <person name="Martinez A.T."/>
            <person name="Otillar R."/>
            <person name="Spatafora J.W."/>
            <person name="Yadav J.S."/>
            <person name="Aerts A."/>
            <person name="Benoit I."/>
            <person name="Boyd A."/>
            <person name="Carlson A."/>
            <person name="Copeland A."/>
            <person name="Coutinho P.M."/>
            <person name="de Vries R.P."/>
            <person name="Ferreira P."/>
            <person name="Findley K."/>
            <person name="Foster B."/>
            <person name="Gaskell J."/>
            <person name="Glotzer D."/>
            <person name="Gorecki P."/>
            <person name="Heitman J."/>
            <person name="Hesse C."/>
            <person name="Hori C."/>
            <person name="Igarashi K."/>
            <person name="Jurgens J.A."/>
            <person name="Kallen N."/>
            <person name="Kersten P."/>
            <person name="Kohler A."/>
            <person name="Kuees U."/>
            <person name="Kumar T.K.A."/>
            <person name="Kuo A."/>
            <person name="LaButti K."/>
            <person name="Larrondo L.F."/>
            <person name="Lindquist E."/>
            <person name="Ling A."/>
            <person name="Lombard V."/>
            <person name="Lucas S."/>
            <person name="Lundell T."/>
            <person name="Martin R."/>
            <person name="McLaughlin D.J."/>
            <person name="Morgenstern I."/>
            <person name="Morin E."/>
            <person name="Murat C."/>
            <person name="Nagy L.G."/>
            <person name="Nolan M."/>
            <person name="Ohm R.A."/>
            <person name="Patyshakuliyeva A."/>
            <person name="Rokas A."/>
            <person name="Ruiz-Duenas F.J."/>
            <person name="Sabat G."/>
            <person name="Salamov A."/>
            <person name="Samejima M."/>
            <person name="Schmutz J."/>
            <person name="Slot J.C."/>
            <person name="St John F."/>
            <person name="Stenlid J."/>
            <person name="Sun H."/>
            <person name="Sun S."/>
            <person name="Syed K."/>
            <person name="Tsang A."/>
            <person name="Wiebenga A."/>
            <person name="Young D."/>
            <person name="Pisabarro A."/>
            <person name="Eastwood D.C."/>
            <person name="Martin F."/>
            <person name="Cullen D."/>
            <person name="Grigoriev I.V."/>
            <person name="Hibbett D.S."/>
        </authorList>
    </citation>
    <scope>NUCLEOTIDE SEQUENCE [LARGE SCALE GENOMIC DNA]</scope>
    <source>
        <strain evidence="1 2">MD-104</strain>
    </source>
</reference>
<keyword evidence="2" id="KW-1185">Reference proteome</keyword>
<evidence type="ECO:0000313" key="2">
    <source>
        <dbReference type="Proteomes" id="UP000218811"/>
    </source>
</evidence>
<name>A0A2H3J2R7_WOLCO</name>
<dbReference type="PANTHER" id="PTHR31639:SF256">
    <property type="entry name" value="OS07G0242900 PROTEIN"/>
    <property type="match status" value="1"/>
</dbReference>
<dbReference type="Proteomes" id="UP000218811">
    <property type="component" value="Unassembled WGS sequence"/>
</dbReference>
<sequence>MDPIMRRERSPSTSERDIGCWLCYSRRLWVPTDIWEDILGMFKDRLEVMAVCGRVCKAWRAITTRYTHIDHYRVLHSPAEVLRFSQLSRAGILHMESVTVSGSISDSRTNRSLGHVAAFAAMLAGNVPRALQKLSLEDGEWLAGIPRSVFLHLATFTPITKLTLNRVEFPSIGVFDRLVCALSHLEQLDLSNVSLRDAEGPDPRSVFSHLAAPITKLTLNHVELPANGVFDRLVCALSHLEQLHLSNVSLRDAEGPDPRSVFSHLAAPITKLTLNHVELPANGVFDRLVCALPHLEQLYLSRVSFRDAEGPDPRSVFSHLAAPITELRLSYVEFPSIGVFGRLVCALSHLEQLDLCSVSFRDAEGPDPRSVFSHLAAPITELRLDKVEFPANGVFDRLVCALPHLRQLDLYSVFFRDAEGPDPRSIFSHLAAPITELTLNHVELPANGVFDRLVCALSHLEQLHLNCCFFPDVQTVVPLRRHWNTPPNLHQIQVDQSRWYSASHIFQALAANKTIACCRQLVSCLGRGSEILLDSVKDISLQRVLDCAGDSLQTLKLGLLLPSPNPGLDRADIERLVGASLECRMGLLR</sequence>
<accession>A0A2H3J2R7</accession>
<organism evidence="1 2">
    <name type="scientific">Wolfiporia cocos (strain MD-104)</name>
    <name type="common">Brown rot fungus</name>
    <dbReference type="NCBI Taxonomy" id="742152"/>
    <lineage>
        <taxon>Eukaryota</taxon>
        <taxon>Fungi</taxon>
        <taxon>Dikarya</taxon>
        <taxon>Basidiomycota</taxon>
        <taxon>Agaricomycotina</taxon>
        <taxon>Agaricomycetes</taxon>
        <taxon>Polyporales</taxon>
        <taxon>Phaeolaceae</taxon>
        <taxon>Wolfiporia</taxon>
    </lineage>
</organism>
<proteinExistence type="predicted"/>
<gene>
    <name evidence="1" type="ORF">WOLCODRAFT_166988</name>
</gene>